<reference evidence="1 2" key="1">
    <citation type="submission" date="2021-09" db="EMBL/GenBank/DDBJ databases">
        <title>Genomic insights and catalytic innovation underlie evolution of tropane alkaloids biosynthesis.</title>
        <authorList>
            <person name="Wang Y.-J."/>
            <person name="Tian T."/>
            <person name="Huang J.-P."/>
            <person name="Huang S.-X."/>
        </authorList>
    </citation>
    <scope>NUCLEOTIDE SEQUENCE [LARGE SCALE GENOMIC DNA]</scope>
    <source>
        <strain evidence="1">KIB-2018</strain>
        <tissue evidence="1">Leaf</tissue>
    </source>
</reference>
<name>A0AAV8TPA1_9ROSI</name>
<comment type="caution">
    <text evidence="1">The sequence shown here is derived from an EMBL/GenBank/DDBJ whole genome shotgun (WGS) entry which is preliminary data.</text>
</comment>
<keyword evidence="2" id="KW-1185">Reference proteome</keyword>
<organism evidence="1 2">
    <name type="scientific">Erythroxylum novogranatense</name>
    <dbReference type="NCBI Taxonomy" id="1862640"/>
    <lineage>
        <taxon>Eukaryota</taxon>
        <taxon>Viridiplantae</taxon>
        <taxon>Streptophyta</taxon>
        <taxon>Embryophyta</taxon>
        <taxon>Tracheophyta</taxon>
        <taxon>Spermatophyta</taxon>
        <taxon>Magnoliopsida</taxon>
        <taxon>eudicotyledons</taxon>
        <taxon>Gunneridae</taxon>
        <taxon>Pentapetalae</taxon>
        <taxon>rosids</taxon>
        <taxon>fabids</taxon>
        <taxon>Malpighiales</taxon>
        <taxon>Erythroxylaceae</taxon>
        <taxon>Erythroxylum</taxon>
    </lineage>
</organism>
<gene>
    <name evidence="1" type="ORF">K2173_023665</name>
</gene>
<protein>
    <submittedName>
        <fullName evidence="1">Uncharacterized protein</fullName>
    </submittedName>
</protein>
<dbReference type="AlphaFoldDB" id="A0AAV8TPA1"/>
<dbReference type="EMBL" id="JAIWQS010000004">
    <property type="protein sequence ID" value="KAJ8768761.1"/>
    <property type="molecule type" value="Genomic_DNA"/>
</dbReference>
<proteinExistence type="predicted"/>
<dbReference type="Proteomes" id="UP001159364">
    <property type="component" value="Linkage Group LG04"/>
</dbReference>
<accession>A0AAV8TPA1</accession>
<evidence type="ECO:0000313" key="2">
    <source>
        <dbReference type="Proteomes" id="UP001159364"/>
    </source>
</evidence>
<sequence>MALGRAKWDMSCITCDYRYTYLCWKRVYKIFMFYCEYNRSKEVQVYKRYVIWEKAPKLLDQESLPYLDYKSHSFLLFYNSSVVMEMDCILTYKAYFSRSLIVGSLNGKFVNATPFAGLVMKSKGEETNSESESLVDELGNMLKSHGFNYHGVKLPSEVVVSHVLEAPQLPEWIEGATVVGNPDTLFSVLVSHVLKAPQLLLVKT</sequence>
<evidence type="ECO:0000313" key="1">
    <source>
        <dbReference type="EMBL" id="KAJ8768761.1"/>
    </source>
</evidence>